<dbReference type="PANTHER" id="PTHR40237">
    <property type="entry name" value="LD44813P"/>
    <property type="match status" value="1"/>
</dbReference>
<comment type="caution">
    <text evidence="1">The sequence shown here is derived from an EMBL/GenBank/DDBJ whole genome shotgun (WGS) entry which is preliminary data.</text>
</comment>
<protein>
    <recommendedName>
        <fullName evidence="3">RING-type domain-containing protein</fullName>
    </recommendedName>
</protein>
<dbReference type="SUPFAM" id="SSF57850">
    <property type="entry name" value="RING/U-box"/>
    <property type="match status" value="1"/>
</dbReference>
<accession>A0A834MMV4</accession>
<organism evidence="1 2">
    <name type="scientific">Rhynchophorus ferrugineus</name>
    <name type="common">Red palm weevil</name>
    <name type="synonym">Curculio ferrugineus</name>
    <dbReference type="NCBI Taxonomy" id="354439"/>
    <lineage>
        <taxon>Eukaryota</taxon>
        <taxon>Metazoa</taxon>
        <taxon>Ecdysozoa</taxon>
        <taxon>Arthropoda</taxon>
        <taxon>Hexapoda</taxon>
        <taxon>Insecta</taxon>
        <taxon>Pterygota</taxon>
        <taxon>Neoptera</taxon>
        <taxon>Endopterygota</taxon>
        <taxon>Coleoptera</taxon>
        <taxon>Polyphaga</taxon>
        <taxon>Cucujiformia</taxon>
        <taxon>Curculionidae</taxon>
        <taxon>Dryophthorinae</taxon>
        <taxon>Rhynchophorus</taxon>
    </lineage>
</organism>
<dbReference type="OrthoDB" id="8062037at2759"/>
<keyword evidence="2" id="KW-1185">Reference proteome</keyword>
<dbReference type="Gene3D" id="3.30.40.10">
    <property type="entry name" value="Zinc/RING finger domain, C3HC4 (zinc finger)"/>
    <property type="match status" value="1"/>
</dbReference>
<dbReference type="PANTHER" id="PTHR40237:SF1">
    <property type="entry name" value="LD44813P"/>
    <property type="match status" value="1"/>
</dbReference>
<evidence type="ECO:0000313" key="2">
    <source>
        <dbReference type="Proteomes" id="UP000625711"/>
    </source>
</evidence>
<evidence type="ECO:0000313" key="1">
    <source>
        <dbReference type="EMBL" id="KAF7286515.1"/>
    </source>
</evidence>
<proteinExistence type="predicted"/>
<reference evidence="1" key="1">
    <citation type="submission" date="2020-08" db="EMBL/GenBank/DDBJ databases">
        <title>Genome sequencing and assembly of the red palm weevil Rhynchophorus ferrugineus.</title>
        <authorList>
            <person name="Dias G.B."/>
            <person name="Bergman C.M."/>
            <person name="Manee M."/>
        </authorList>
    </citation>
    <scope>NUCLEOTIDE SEQUENCE</scope>
    <source>
        <strain evidence="1">AA-2017</strain>
        <tissue evidence="1">Whole larva</tissue>
    </source>
</reference>
<sequence length="384" mass="44775">MIPVTGNIPLALCSVVLRRFIDNYTGNLPVPIPARSLTSTPTLALFSGVLFCLYQQLRRGTLVNIGLGKRVSSIIKNSRHTIQRRIKNKSWFLRNIDACRRKCTEAMHQLANNPRDSIRNIRDETGTFNEPSCSLAYTPKKDNEIRQCIKPRNNHIEIESLYSNNSYDVSEEHYQPNTDNNKKNHPYSERNNWDAIINRPVTRNFVKNCLDNNQKSWRKRLSSKKRKKETILKDEVSNYNPKTVKSDQYWVPKQTPRVSKGNLDKLGKSVKPQKITRKTRSGKVLPTEKCQFCKEICFHKNPKLLEHDEKSPKYVERVYCGHLFHQGCLLAYMKQPPFGNKTCSKCGNKIHHFKWNLTDKMAEAQWAHEQARERELQEVTDFFK</sequence>
<evidence type="ECO:0008006" key="3">
    <source>
        <dbReference type="Google" id="ProtNLM"/>
    </source>
</evidence>
<gene>
    <name evidence="1" type="ORF">GWI33_004922</name>
</gene>
<dbReference type="AlphaFoldDB" id="A0A834MMV4"/>
<name>A0A834MMV4_RHYFE</name>
<dbReference type="EMBL" id="JAACXV010000024">
    <property type="protein sequence ID" value="KAF7286515.1"/>
    <property type="molecule type" value="Genomic_DNA"/>
</dbReference>
<dbReference type="Proteomes" id="UP000625711">
    <property type="component" value="Unassembled WGS sequence"/>
</dbReference>
<dbReference type="InterPro" id="IPR013083">
    <property type="entry name" value="Znf_RING/FYVE/PHD"/>
</dbReference>